<gene>
    <name evidence="15" type="primary">asd</name>
    <name evidence="15" type="ORF">P8935_22400</name>
</gene>
<dbReference type="EMBL" id="CP121196">
    <property type="protein sequence ID" value="XBH17304.1"/>
    <property type="molecule type" value="Genomic_DNA"/>
</dbReference>
<evidence type="ECO:0000256" key="9">
    <source>
        <dbReference type="ARBA" id="ARBA00022915"/>
    </source>
</evidence>
<protein>
    <recommendedName>
        <fullName evidence="5">aspartate-semialdehyde dehydrogenase</fullName>
        <ecNumber evidence="5">1.2.1.11</ecNumber>
    </recommendedName>
</protein>
<evidence type="ECO:0000256" key="6">
    <source>
        <dbReference type="ARBA" id="ARBA00022605"/>
    </source>
</evidence>
<dbReference type="SMART" id="SM00859">
    <property type="entry name" value="Semialdhyde_dh"/>
    <property type="match status" value="1"/>
</dbReference>
<dbReference type="InterPro" id="IPR051823">
    <property type="entry name" value="ASADH-related"/>
</dbReference>
<keyword evidence="9" id="KW-0220">Diaminopimelate biosynthesis</keyword>
<comment type="pathway">
    <text evidence="3">Amino-acid biosynthesis; L-threonine biosynthesis; L-threonine from L-aspartate: step 2/5.</text>
</comment>
<dbReference type="GO" id="GO:0051287">
    <property type="term" value="F:NAD binding"/>
    <property type="evidence" value="ECO:0007669"/>
    <property type="project" value="InterPro"/>
</dbReference>
<evidence type="ECO:0000256" key="4">
    <source>
        <dbReference type="ARBA" id="ARBA00010584"/>
    </source>
</evidence>
<evidence type="ECO:0000256" key="11">
    <source>
        <dbReference type="ARBA" id="ARBA00023154"/>
    </source>
</evidence>
<organism evidence="15">
    <name type="scientific">Telmatobacter sp. DSM 110680</name>
    <dbReference type="NCBI Taxonomy" id="3036704"/>
    <lineage>
        <taxon>Bacteria</taxon>
        <taxon>Pseudomonadati</taxon>
        <taxon>Acidobacteriota</taxon>
        <taxon>Terriglobia</taxon>
        <taxon>Terriglobales</taxon>
        <taxon>Acidobacteriaceae</taxon>
        <taxon>Telmatobacter</taxon>
    </lineage>
</organism>
<evidence type="ECO:0000256" key="5">
    <source>
        <dbReference type="ARBA" id="ARBA00013120"/>
    </source>
</evidence>
<comment type="pathway">
    <text evidence="2">Amino-acid biosynthesis; L-methionine biosynthesis via de novo pathway; L-homoserine from L-aspartate: step 2/3.</text>
</comment>
<evidence type="ECO:0000256" key="12">
    <source>
        <dbReference type="ARBA" id="ARBA00023167"/>
    </source>
</evidence>
<name>A0AAU7DIY1_9BACT</name>
<dbReference type="CDD" id="cd02315">
    <property type="entry name" value="ScASADH_like_N"/>
    <property type="match status" value="1"/>
</dbReference>
<keyword evidence="11" id="KW-0457">Lysine biosynthesis</keyword>
<evidence type="ECO:0000256" key="13">
    <source>
        <dbReference type="PIRSR" id="PIRSR000148-1"/>
    </source>
</evidence>
<dbReference type="GO" id="GO:0009085">
    <property type="term" value="P:lysine biosynthetic process"/>
    <property type="evidence" value="ECO:0007669"/>
    <property type="project" value="UniProtKB-KW"/>
</dbReference>
<dbReference type="GO" id="GO:0009088">
    <property type="term" value="P:threonine biosynthetic process"/>
    <property type="evidence" value="ECO:0007669"/>
    <property type="project" value="UniProtKB-KW"/>
</dbReference>
<proteinExistence type="inferred from homology"/>
<dbReference type="PANTHER" id="PTHR46718">
    <property type="entry name" value="ASPARTATE-SEMIALDEHYDE DEHYDROGENASE"/>
    <property type="match status" value="1"/>
</dbReference>
<reference evidence="15" key="1">
    <citation type="submission" date="2023-03" db="EMBL/GenBank/DDBJ databases">
        <title>Edaphobacter sp.</title>
        <authorList>
            <person name="Huber K.J."/>
            <person name="Papendorf J."/>
            <person name="Pilke C."/>
            <person name="Bunk B."/>
            <person name="Sproeer C."/>
            <person name="Pester M."/>
        </authorList>
    </citation>
    <scope>NUCLEOTIDE SEQUENCE</scope>
    <source>
        <strain evidence="15">DSM 110680</strain>
    </source>
</reference>
<dbReference type="PIRSF" id="PIRSF000148">
    <property type="entry name" value="ASA_dh"/>
    <property type="match status" value="1"/>
</dbReference>
<dbReference type="SUPFAM" id="SSF55347">
    <property type="entry name" value="Glyceraldehyde-3-phosphate dehydrogenase-like, C-terminal domain"/>
    <property type="match status" value="1"/>
</dbReference>
<dbReference type="InterPro" id="IPR012280">
    <property type="entry name" value="Semialdhyde_DH_dimer_dom"/>
</dbReference>
<keyword evidence="7" id="KW-0791">Threonine biosynthesis</keyword>
<dbReference type="SUPFAM" id="SSF51735">
    <property type="entry name" value="NAD(P)-binding Rossmann-fold domains"/>
    <property type="match status" value="1"/>
</dbReference>
<feature type="domain" description="Semialdehyde dehydrogenase NAD-binding" evidence="14">
    <location>
        <begin position="6"/>
        <end position="130"/>
    </location>
</feature>
<dbReference type="CDD" id="cd18130">
    <property type="entry name" value="ASADH_C_arch_fung_like"/>
    <property type="match status" value="1"/>
</dbReference>
<dbReference type="AlphaFoldDB" id="A0AAU7DIY1"/>
<dbReference type="GO" id="GO:0046983">
    <property type="term" value="F:protein dimerization activity"/>
    <property type="evidence" value="ECO:0007669"/>
    <property type="project" value="InterPro"/>
</dbReference>
<dbReference type="InterPro" id="IPR005676">
    <property type="entry name" value="Asp_semi-ald_DH_pep-lack"/>
</dbReference>
<dbReference type="EC" id="1.2.1.11" evidence="5"/>
<dbReference type="NCBIfam" id="TIGR00978">
    <property type="entry name" value="asd_EA"/>
    <property type="match status" value="1"/>
</dbReference>
<dbReference type="GO" id="GO:0019877">
    <property type="term" value="P:diaminopimelate biosynthetic process"/>
    <property type="evidence" value="ECO:0007669"/>
    <property type="project" value="UniProtKB-KW"/>
</dbReference>
<evidence type="ECO:0000256" key="10">
    <source>
        <dbReference type="ARBA" id="ARBA00023002"/>
    </source>
</evidence>
<accession>A0AAU7DIY1</accession>
<dbReference type="GO" id="GO:0050661">
    <property type="term" value="F:NADP binding"/>
    <property type="evidence" value="ECO:0007669"/>
    <property type="project" value="InterPro"/>
</dbReference>
<dbReference type="InterPro" id="IPR000319">
    <property type="entry name" value="Asp-semialdehyde_DH_CS"/>
</dbReference>
<keyword evidence="6" id="KW-0028">Amino-acid biosynthesis</keyword>
<evidence type="ECO:0000256" key="1">
    <source>
        <dbReference type="ARBA" id="ARBA00002492"/>
    </source>
</evidence>
<evidence type="ECO:0000259" key="14">
    <source>
        <dbReference type="SMART" id="SM00859"/>
    </source>
</evidence>
<dbReference type="Gene3D" id="3.40.50.720">
    <property type="entry name" value="NAD(P)-binding Rossmann-like Domain"/>
    <property type="match status" value="1"/>
</dbReference>
<dbReference type="FunFam" id="3.30.360.10:FF:000016">
    <property type="entry name" value="Probable aspartate-semialdehyde dehydrogenase"/>
    <property type="match status" value="1"/>
</dbReference>
<evidence type="ECO:0000256" key="2">
    <source>
        <dbReference type="ARBA" id="ARBA00005021"/>
    </source>
</evidence>
<keyword evidence="10 15" id="KW-0560">Oxidoreductase</keyword>
<evidence type="ECO:0000313" key="15">
    <source>
        <dbReference type="EMBL" id="XBH17304.1"/>
    </source>
</evidence>
<comment type="function">
    <text evidence="1">Catalyzes the NADPH-dependent formation of L-aspartate-semialdehyde (L-ASA) by the reductive dephosphorylation of L-aspartyl-4-phosphate.</text>
</comment>
<feature type="active site" description="Acyl-thioester intermediate" evidence="13">
    <location>
        <position position="149"/>
    </location>
</feature>
<sequence>MQNKYPIGILGATGMVGQRFIQLLEDHPWFEITWLAASDRSSGKVYGEAAKWRLDTPLPERITRMTVSAAEPEGAPKIIFAALDAAIAREMEPKFANAGCAVVSNSSAYRMAPNVPLVIPEINADHLHLIEEQSSRRDSGGYMVTNPNCSTIGLVMALKPLEERFGIEQIFVTTMQAISGAGYPGVPSMDILGNVIPYIGSEEEKMEAETLKLLGHLDGNHVTPLAAKISAHCNRVAVEDGHTESVSIKLGNKLGRTVTHEDILAAWAEFQPLKPQHLPMAPEQPIEFATQPDRPQPRLDRNRGRGMAVTVGRLRPCTVFDWKFTVLSHNTIRGAAGAAILNAELLVSLGKLEPVAETAARA</sequence>
<keyword evidence="12" id="KW-0486">Methionine biosynthesis</keyword>
<dbReference type="InterPro" id="IPR036291">
    <property type="entry name" value="NAD(P)-bd_dom_sf"/>
</dbReference>
<comment type="similarity">
    <text evidence="4">Belongs to the aspartate-semialdehyde dehydrogenase family.</text>
</comment>
<dbReference type="RefSeq" id="WP_348262535.1">
    <property type="nucleotide sequence ID" value="NZ_CP121196.1"/>
</dbReference>
<dbReference type="InterPro" id="IPR000534">
    <property type="entry name" value="Semialdehyde_DH_NAD-bd"/>
</dbReference>
<dbReference type="GO" id="GO:0004073">
    <property type="term" value="F:aspartate-semialdehyde dehydrogenase activity"/>
    <property type="evidence" value="ECO:0007669"/>
    <property type="project" value="UniProtKB-EC"/>
</dbReference>
<dbReference type="GO" id="GO:0009086">
    <property type="term" value="P:methionine biosynthetic process"/>
    <property type="evidence" value="ECO:0007669"/>
    <property type="project" value="UniProtKB-KW"/>
</dbReference>
<dbReference type="Pfam" id="PF01118">
    <property type="entry name" value="Semialdhyde_dh"/>
    <property type="match status" value="1"/>
</dbReference>
<evidence type="ECO:0000256" key="3">
    <source>
        <dbReference type="ARBA" id="ARBA00005097"/>
    </source>
</evidence>
<dbReference type="Gene3D" id="3.30.360.10">
    <property type="entry name" value="Dihydrodipicolinate Reductase, domain 2"/>
    <property type="match status" value="1"/>
</dbReference>
<dbReference type="PANTHER" id="PTHR46718:SF1">
    <property type="entry name" value="ASPARTATE-SEMIALDEHYDE DEHYDROGENASE"/>
    <property type="match status" value="1"/>
</dbReference>
<keyword evidence="8" id="KW-0521">NADP</keyword>
<dbReference type="Pfam" id="PF02774">
    <property type="entry name" value="Semialdhyde_dhC"/>
    <property type="match status" value="1"/>
</dbReference>
<evidence type="ECO:0000256" key="8">
    <source>
        <dbReference type="ARBA" id="ARBA00022857"/>
    </source>
</evidence>
<dbReference type="PROSITE" id="PS01103">
    <property type="entry name" value="ASD"/>
    <property type="match status" value="1"/>
</dbReference>
<dbReference type="NCBIfam" id="NF006416">
    <property type="entry name" value="PRK08664.1"/>
    <property type="match status" value="1"/>
</dbReference>
<evidence type="ECO:0000256" key="7">
    <source>
        <dbReference type="ARBA" id="ARBA00022697"/>
    </source>
</evidence>
<feature type="active site" description="Proton acceptor" evidence="13">
    <location>
        <position position="242"/>
    </location>
</feature>